<name>W4G6D4_APHAT</name>
<dbReference type="InterPro" id="IPR012349">
    <property type="entry name" value="Split_barrel_FMN-bd"/>
</dbReference>
<accession>W4G6D4</accession>
<evidence type="ECO:0000259" key="1">
    <source>
        <dbReference type="Pfam" id="PF12766"/>
    </source>
</evidence>
<dbReference type="PANTHER" id="PTHR28243">
    <property type="entry name" value="AGL049CP"/>
    <property type="match status" value="1"/>
</dbReference>
<dbReference type="InterPro" id="IPR024624">
    <property type="entry name" value="Pyridox_Oxase_Alr4036_FMN-bd"/>
</dbReference>
<dbReference type="OrthoDB" id="434253at2759"/>
<evidence type="ECO:0000313" key="2">
    <source>
        <dbReference type="EMBL" id="ETV74589.1"/>
    </source>
</evidence>
<dbReference type="GeneID" id="20812728"/>
<dbReference type="VEuPathDB" id="FungiDB:H257_10732"/>
<dbReference type="STRING" id="112090.W4G6D4"/>
<proteinExistence type="predicted"/>
<feature type="domain" description="Pyridoxamine 5'-phosphate oxidase Alr4036 family FMN-binding" evidence="1">
    <location>
        <begin position="29"/>
        <end position="123"/>
    </location>
</feature>
<gene>
    <name evidence="2" type="ORF">H257_10732</name>
</gene>
<dbReference type="GO" id="GO:0010181">
    <property type="term" value="F:FMN binding"/>
    <property type="evidence" value="ECO:0007669"/>
    <property type="project" value="InterPro"/>
</dbReference>
<dbReference type="EMBL" id="KI913143">
    <property type="protein sequence ID" value="ETV74589.1"/>
    <property type="molecule type" value="Genomic_DNA"/>
</dbReference>
<organism evidence="2">
    <name type="scientific">Aphanomyces astaci</name>
    <name type="common">Crayfish plague agent</name>
    <dbReference type="NCBI Taxonomy" id="112090"/>
    <lineage>
        <taxon>Eukaryota</taxon>
        <taxon>Sar</taxon>
        <taxon>Stramenopiles</taxon>
        <taxon>Oomycota</taxon>
        <taxon>Saprolegniomycetes</taxon>
        <taxon>Saprolegniales</taxon>
        <taxon>Verrucalvaceae</taxon>
        <taxon>Aphanomyces</taxon>
    </lineage>
</organism>
<reference evidence="2" key="1">
    <citation type="submission" date="2013-12" db="EMBL/GenBank/DDBJ databases">
        <title>The Genome Sequence of Aphanomyces astaci APO3.</title>
        <authorList>
            <consortium name="The Broad Institute Genomics Platform"/>
            <person name="Russ C."/>
            <person name="Tyler B."/>
            <person name="van West P."/>
            <person name="Dieguez-Uribeondo J."/>
            <person name="Young S.K."/>
            <person name="Zeng Q."/>
            <person name="Gargeya S."/>
            <person name="Fitzgerald M."/>
            <person name="Abouelleil A."/>
            <person name="Alvarado L."/>
            <person name="Chapman S.B."/>
            <person name="Gainer-Dewar J."/>
            <person name="Goldberg J."/>
            <person name="Griggs A."/>
            <person name="Gujja S."/>
            <person name="Hansen M."/>
            <person name="Howarth C."/>
            <person name="Imamovic A."/>
            <person name="Ireland A."/>
            <person name="Larimer J."/>
            <person name="McCowan C."/>
            <person name="Murphy C."/>
            <person name="Pearson M."/>
            <person name="Poon T.W."/>
            <person name="Priest M."/>
            <person name="Roberts A."/>
            <person name="Saif S."/>
            <person name="Shea T."/>
            <person name="Sykes S."/>
            <person name="Wortman J."/>
            <person name="Nusbaum C."/>
            <person name="Birren B."/>
        </authorList>
    </citation>
    <scope>NUCLEOTIDE SEQUENCE [LARGE SCALE GENOMIC DNA]</scope>
    <source>
        <strain evidence="2">APO3</strain>
    </source>
</reference>
<dbReference type="RefSeq" id="XP_009835676.1">
    <property type="nucleotide sequence ID" value="XM_009837374.1"/>
</dbReference>
<protein>
    <recommendedName>
        <fullName evidence="1">Pyridoxamine 5'-phosphate oxidase Alr4036 family FMN-binding domain-containing protein</fullName>
    </recommendedName>
</protein>
<dbReference type="UniPathway" id="UPA01068">
    <property type="reaction ID" value="UER00304"/>
</dbReference>
<sequence length="219" mass="24549">MLRRLLHPLHPCRMTSTQAEHGRRSQQGQWMEKVKVSIASSRAIRGGNYVQLATVDETGQPHCRTIVFRGFVALPSGGLALKMITDARSDKVSQIQHNRSCEMVWWFSQTSEQYRIAGHLELVAADSTSPWAVAARSEQWNALSDTAKQQFFWSKPGMYDPLVASSVANEGGHGLPPATFLLVLLQPSIVKYLRLSDNATLHEAFLPDGTWERRSSIQY</sequence>
<dbReference type="Gene3D" id="2.30.110.10">
    <property type="entry name" value="Electron Transport, Fmn-binding Protein, Chain A"/>
    <property type="match status" value="1"/>
</dbReference>
<dbReference type="PANTHER" id="PTHR28243:SF1">
    <property type="entry name" value="PYRIDOXAMINE 5'-PHOSPHATE OXIDASE ALR4036 FAMILY FMN-BINDING DOMAIN-CONTAINING PROTEIN"/>
    <property type="match status" value="1"/>
</dbReference>
<dbReference type="AlphaFoldDB" id="W4G6D4"/>
<dbReference type="Pfam" id="PF12766">
    <property type="entry name" value="Pyridox_oxase_2"/>
    <property type="match status" value="1"/>
</dbReference>
<dbReference type="SUPFAM" id="SSF50475">
    <property type="entry name" value="FMN-binding split barrel"/>
    <property type="match status" value="1"/>
</dbReference>